<gene>
    <name evidence="2" type="ORF">EK21DRAFT_105940</name>
</gene>
<protein>
    <submittedName>
        <fullName evidence="2">Uncharacterized protein</fullName>
    </submittedName>
</protein>
<keyword evidence="1" id="KW-1133">Transmembrane helix</keyword>
<dbReference type="PANTHER" id="PTHR35394">
    <property type="entry name" value="DUF3176 DOMAIN-CONTAINING PROTEIN"/>
    <property type="match status" value="1"/>
</dbReference>
<keyword evidence="1" id="KW-0812">Transmembrane</keyword>
<reference evidence="2" key="1">
    <citation type="journal article" date="2020" name="Stud. Mycol.">
        <title>101 Dothideomycetes genomes: a test case for predicting lifestyles and emergence of pathogens.</title>
        <authorList>
            <person name="Haridas S."/>
            <person name="Albert R."/>
            <person name="Binder M."/>
            <person name="Bloem J."/>
            <person name="Labutti K."/>
            <person name="Salamov A."/>
            <person name="Andreopoulos B."/>
            <person name="Baker S."/>
            <person name="Barry K."/>
            <person name="Bills G."/>
            <person name="Bluhm B."/>
            <person name="Cannon C."/>
            <person name="Castanera R."/>
            <person name="Culley D."/>
            <person name="Daum C."/>
            <person name="Ezra D."/>
            <person name="Gonzalez J."/>
            <person name="Henrissat B."/>
            <person name="Kuo A."/>
            <person name="Liang C."/>
            <person name="Lipzen A."/>
            <person name="Lutzoni F."/>
            <person name="Magnuson J."/>
            <person name="Mondo S."/>
            <person name="Nolan M."/>
            <person name="Ohm R."/>
            <person name="Pangilinan J."/>
            <person name="Park H.-J."/>
            <person name="Ramirez L."/>
            <person name="Alfaro M."/>
            <person name="Sun H."/>
            <person name="Tritt A."/>
            <person name="Yoshinaga Y."/>
            <person name="Zwiers L.-H."/>
            <person name="Turgeon B."/>
            <person name="Goodwin S."/>
            <person name="Spatafora J."/>
            <person name="Crous P."/>
            <person name="Grigoriev I."/>
        </authorList>
    </citation>
    <scope>NUCLEOTIDE SEQUENCE</scope>
    <source>
        <strain evidence="2">CBS 110217</strain>
    </source>
</reference>
<evidence type="ECO:0000313" key="2">
    <source>
        <dbReference type="EMBL" id="KAF2036628.1"/>
    </source>
</evidence>
<evidence type="ECO:0000256" key="1">
    <source>
        <dbReference type="SAM" id="Phobius"/>
    </source>
</evidence>
<organism evidence="2 3">
    <name type="scientific">Setomelanomma holmii</name>
    <dbReference type="NCBI Taxonomy" id="210430"/>
    <lineage>
        <taxon>Eukaryota</taxon>
        <taxon>Fungi</taxon>
        <taxon>Dikarya</taxon>
        <taxon>Ascomycota</taxon>
        <taxon>Pezizomycotina</taxon>
        <taxon>Dothideomycetes</taxon>
        <taxon>Pleosporomycetidae</taxon>
        <taxon>Pleosporales</taxon>
        <taxon>Pleosporineae</taxon>
        <taxon>Phaeosphaeriaceae</taxon>
        <taxon>Setomelanomma</taxon>
    </lineage>
</organism>
<dbReference type="Proteomes" id="UP000799777">
    <property type="component" value="Unassembled WGS sequence"/>
</dbReference>
<dbReference type="OrthoDB" id="5242705at2759"/>
<proteinExistence type="predicted"/>
<feature type="transmembrane region" description="Helical" evidence="1">
    <location>
        <begin position="197"/>
        <end position="217"/>
    </location>
</feature>
<dbReference type="EMBL" id="ML978154">
    <property type="protein sequence ID" value="KAF2036628.1"/>
    <property type="molecule type" value="Genomic_DNA"/>
</dbReference>
<accession>A0A9P4HLR1</accession>
<keyword evidence="3" id="KW-1185">Reference proteome</keyword>
<dbReference type="PANTHER" id="PTHR35394:SF5">
    <property type="entry name" value="DUF3176 DOMAIN-CONTAINING PROTEIN"/>
    <property type="match status" value="1"/>
</dbReference>
<sequence length="305" mass="34392">MDVLIAGNTNKAEVHANVAPALHECVLSWCVKSLESSYWLGTYRENITEVWINKTVVGPCWSTIAYDDGSGTELTYLDNVTISIPSAESDPQDAEWGLSDNQMIYTTVIFDRLFPAFTTVANGSDTTLLPWRLGHPTEVRTRLLDFNLWLRTNNITRHIERLVTALTNAVRSDSASNEPVFGEAFSEETYITVHWKWLSFPLIMLGLSIVFLVATIFKTSHSGSEKIGIWKTSAMPTLLYSLPQDQRQQFSTAHSWRSAEGKKLKERRVKIKLMPKQGWRVFGQMAGTSVLLSENPTRPPPGWLK</sequence>
<evidence type="ECO:0000313" key="3">
    <source>
        <dbReference type="Proteomes" id="UP000799777"/>
    </source>
</evidence>
<dbReference type="AlphaFoldDB" id="A0A9P4HLR1"/>
<comment type="caution">
    <text evidence="2">The sequence shown here is derived from an EMBL/GenBank/DDBJ whole genome shotgun (WGS) entry which is preliminary data.</text>
</comment>
<name>A0A9P4HLR1_9PLEO</name>
<keyword evidence="1" id="KW-0472">Membrane</keyword>